<reference evidence="3" key="1">
    <citation type="journal article" date="2019" name="Int. J. Syst. Evol. Microbiol.">
        <title>The Global Catalogue of Microorganisms (GCM) 10K type strain sequencing project: providing services to taxonomists for standard genome sequencing and annotation.</title>
        <authorList>
            <consortium name="The Broad Institute Genomics Platform"/>
            <consortium name="The Broad Institute Genome Sequencing Center for Infectious Disease"/>
            <person name="Wu L."/>
            <person name="Ma J."/>
        </authorList>
    </citation>
    <scope>NUCLEOTIDE SEQUENCE [LARGE SCALE GENOMIC DNA]</scope>
    <source>
        <strain evidence="3">JCM 16373</strain>
    </source>
</reference>
<dbReference type="Proteomes" id="UP001501447">
    <property type="component" value="Unassembled WGS sequence"/>
</dbReference>
<name>A0ABP6C8N4_9ACTN</name>
<organism evidence="2 3">
    <name type="scientific">Streptomyces axinellae</name>
    <dbReference type="NCBI Taxonomy" id="552788"/>
    <lineage>
        <taxon>Bacteria</taxon>
        <taxon>Bacillati</taxon>
        <taxon>Actinomycetota</taxon>
        <taxon>Actinomycetes</taxon>
        <taxon>Kitasatosporales</taxon>
        <taxon>Streptomycetaceae</taxon>
        <taxon>Streptomyces</taxon>
    </lineage>
</organism>
<proteinExistence type="predicted"/>
<evidence type="ECO:0000313" key="3">
    <source>
        <dbReference type="Proteomes" id="UP001501447"/>
    </source>
</evidence>
<accession>A0ABP6C8N4</accession>
<sequence length="68" mass="7183">MAAWVLLGPCLVRDELLPRIGPFALYGSLFTIGLVHIGLVHVGLATRRHFPAFAPAPEPVPPGEAAAD</sequence>
<feature type="transmembrane region" description="Helical" evidence="1">
    <location>
        <begin position="23"/>
        <end position="44"/>
    </location>
</feature>
<dbReference type="RefSeq" id="WP_344563936.1">
    <property type="nucleotide sequence ID" value="NZ_BAAARJ010000005.1"/>
</dbReference>
<gene>
    <name evidence="2" type="ORF">GCM10009863_17760</name>
</gene>
<evidence type="ECO:0000313" key="2">
    <source>
        <dbReference type="EMBL" id="GAA2604676.1"/>
    </source>
</evidence>
<keyword evidence="1" id="KW-0472">Membrane</keyword>
<dbReference type="EMBL" id="BAAARJ010000005">
    <property type="protein sequence ID" value="GAA2604676.1"/>
    <property type="molecule type" value="Genomic_DNA"/>
</dbReference>
<comment type="caution">
    <text evidence="2">The sequence shown here is derived from an EMBL/GenBank/DDBJ whole genome shotgun (WGS) entry which is preliminary data.</text>
</comment>
<keyword evidence="3" id="KW-1185">Reference proteome</keyword>
<evidence type="ECO:0000256" key="1">
    <source>
        <dbReference type="SAM" id="Phobius"/>
    </source>
</evidence>
<protein>
    <submittedName>
        <fullName evidence="2">Uncharacterized protein</fullName>
    </submittedName>
</protein>
<keyword evidence="1" id="KW-0812">Transmembrane</keyword>
<keyword evidence="1" id="KW-1133">Transmembrane helix</keyword>